<feature type="compositionally biased region" description="Polar residues" evidence="1">
    <location>
        <begin position="700"/>
        <end position="709"/>
    </location>
</feature>
<feature type="region of interest" description="Disordered" evidence="1">
    <location>
        <begin position="680"/>
        <end position="709"/>
    </location>
</feature>
<feature type="compositionally biased region" description="Polar residues" evidence="1">
    <location>
        <begin position="324"/>
        <end position="335"/>
    </location>
</feature>
<feature type="compositionally biased region" description="Polar residues" evidence="1">
    <location>
        <begin position="58"/>
        <end position="88"/>
    </location>
</feature>
<evidence type="ECO:0000313" key="3">
    <source>
        <dbReference type="Proteomes" id="UP001497525"/>
    </source>
</evidence>
<feature type="compositionally biased region" description="Basic and acidic residues" evidence="1">
    <location>
        <begin position="42"/>
        <end position="57"/>
    </location>
</feature>
<dbReference type="Proteomes" id="UP001497525">
    <property type="component" value="Unassembled WGS sequence"/>
</dbReference>
<feature type="region of interest" description="Disordered" evidence="1">
    <location>
        <begin position="1616"/>
        <end position="1650"/>
    </location>
</feature>
<protein>
    <submittedName>
        <fullName evidence="2">Uncharacterized protein</fullName>
    </submittedName>
</protein>
<reference evidence="2" key="1">
    <citation type="submission" date="2024-06" db="EMBL/GenBank/DDBJ databases">
        <authorList>
            <person name="Liu X."/>
            <person name="Lenzi L."/>
            <person name="Haldenby T S."/>
            <person name="Uol C."/>
        </authorList>
    </citation>
    <scope>NUCLEOTIDE SEQUENCE</scope>
</reference>
<feature type="region of interest" description="Disordered" evidence="1">
    <location>
        <begin position="324"/>
        <end position="371"/>
    </location>
</feature>
<accession>A0AAV2SZN6</accession>
<evidence type="ECO:0000256" key="1">
    <source>
        <dbReference type="SAM" id="MobiDB-lite"/>
    </source>
</evidence>
<feature type="compositionally biased region" description="Basic and acidic residues" evidence="1">
    <location>
        <begin position="16"/>
        <end position="27"/>
    </location>
</feature>
<feature type="region of interest" description="Disordered" evidence="1">
    <location>
        <begin position="16"/>
        <end position="92"/>
    </location>
</feature>
<comment type="caution">
    <text evidence="2">The sequence shown here is derived from an EMBL/GenBank/DDBJ whole genome shotgun (WGS) entry which is preliminary data.</text>
</comment>
<feature type="compositionally biased region" description="Polar residues" evidence="1">
    <location>
        <begin position="680"/>
        <end position="689"/>
    </location>
</feature>
<gene>
    <name evidence="2" type="ORF">CDAUBV1_LOCUS2835</name>
</gene>
<sequence length="1650" mass="181271">MYRLNLPNDLKEAAALERKKQKHDPSKRLTIPKRSRSLGRRIRFDPAEISERSRYSDDNSAGASMSVPPNANVASSRHSFRRGSSATQKEGALSRCSDMSFDMFSSWYEPEGNRWIYESVPRNPWEVIVNIRSPESTSEPKQNLLLHKISGPDLGASMCLSHFGDRGLARNGSEKFEYRQQSPCDVLIKKLPVNTTKVIMADEEAGCSFCKMVRRAGRLQKRVSMDNIQRKSSASGNFTVLSGEDIPMRSIRFRFRGGSELWNDVASRPICADPPWEEVIPTRKLRARFARNVRSRSAKTISRQRTPPMIAEILLEMQRRGSLELTSSVDTSSPEQVGRIKPPQKPKKIKKQPRVENDTAHKKTDPVKKLRAAKIECPSIISTSYGKESQLQSSSEPTGQSSFVAENEMNKCVLTGAKALSCADALRPKVSEIPNVMGDSPVNGARRPNQLTGIHVISGGPDNVEKGEKIHLNLEDETETSTLVTVKPPNKSSRPTKGPAHEQGTTMTQVNRIPVTDEVYEGSSVSLIDTLNEWIHGPRPTQTMHQGEGAVTTGSKEVDSETQADELLEKRPLNQAQFTTFPESKNFEEPSGYAVGGPGDQSNKDPIAVNERESPKSRFGTLPSAANGHPSSSKVGEGFSINEVGNILGKMESDDSSRAEGSVQEKSTCLATCAAMVGTGTKSAESKNATPLPPTLAGTDRSNQVPSQDTGEVDEASQFAGGFQISEVGAILGKTESQTSSHADTLQQFMGPVHRIRFSAIPGGTVLETVVTSNRCCWSRNAASSVVTGELERNEPASRSERPTSSLENLNLTDGYSITEHSGLLGAIESYTSSHAEGEQQYVAVINRVHFTSIPGDQPVLCDSQRSLSDGLSELVEADVQDGITEKALQSAHRTTRTADGIRITEFGGLLGNIESRSSTRAEQSPSQPDETHRVYFSCIPTGETAAEEERFRESPDNIKSPQKLLLNTPDQLDGNLRSPLCFSIGEVTSILGQQESQVSSRASVVNDQPEVMDNKHGNIKQSFLEDRASTNLVYCKQGLPRNGGSTSPELYADMESRNLHMFDAAFSGSRITAPSNETHSIVFSQNDIAQDLGGIDEDMFDLNRAKNSHLGRTLVQSASYDSKFQTAVLYHSISPKLVVGGDSLQPELRRHGRGIESPVPFKAKQDVYKLFNFFSRRSDCRIPESLDTQMAECSTSDLSDQSECKVHHVTSESPNVLKIQQPDLDFSAREFVNNAGPENECFVPVQIFYTRLSNKERSDVESELSEPSCVNAISADQLPIECLAATSINQRSDSSLGVELISKRTRRRKKPLRSRSACKRPKSATRRAVERALSQQGLLLDLLDLGFFEEKATKTVHQFSSEIVPSTFAQTLAPEISTSQVNVSMEEIFPSFSQRKDSIAESLLSEKLLDERSISKAKRLVAYLPSATLLLASESLPEPMEEGSAPILVCATNREENSPNDDHIVSVRTNLRQRQEKSFEDGRKSLKANIYQEQTYPPALIVGAFLGSISECSAEIPSLSWATDTLSPPPEDTSRGRAPVIDLRENHSLGVQKLSEGLLIIQTEENVSEAEIPTLLYSAFPTTDKHFTIKVLVSSACGKHVVLATLRKNEMRSPVLSQRKLSPTNLMSATSELLSRTSTDLSERPKKEH</sequence>
<feature type="region of interest" description="Disordered" evidence="1">
    <location>
        <begin position="479"/>
        <end position="508"/>
    </location>
</feature>
<name>A0AAV2SZN6_CALDB</name>
<feature type="compositionally biased region" description="Basic and acidic residues" evidence="1">
    <location>
        <begin position="353"/>
        <end position="368"/>
    </location>
</feature>
<feature type="compositionally biased region" description="Polar residues" evidence="1">
    <location>
        <begin position="1616"/>
        <end position="1641"/>
    </location>
</feature>
<feature type="compositionally biased region" description="Basic residues" evidence="1">
    <location>
        <begin position="342"/>
        <end position="352"/>
    </location>
</feature>
<organism evidence="2 3">
    <name type="scientific">Calicophoron daubneyi</name>
    <name type="common">Rumen fluke</name>
    <name type="synonym">Paramphistomum daubneyi</name>
    <dbReference type="NCBI Taxonomy" id="300641"/>
    <lineage>
        <taxon>Eukaryota</taxon>
        <taxon>Metazoa</taxon>
        <taxon>Spiralia</taxon>
        <taxon>Lophotrochozoa</taxon>
        <taxon>Platyhelminthes</taxon>
        <taxon>Trematoda</taxon>
        <taxon>Digenea</taxon>
        <taxon>Plagiorchiida</taxon>
        <taxon>Pronocephalata</taxon>
        <taxon>Paramphistomoidea</taxon>
        <taxon>Paramphistomidae</taxon>
        <taxon>Calicophoron</taxon>
    </lineage>
</organism>
<evidence type="ECO:0000313" key="2">
    <source>
        <dbReference type="EMBL" id="CAL5130662.1"/>
    </source>
</evidence>
<feature type="compositionally biased region" description="Polar residues" evidence="1">
    <location>
        <begin position="480"/>
        <end position="495"/>
    </location>
</feature>
<proteinExistence type="predicted"/>
<feature type="compositionally biased region" description="Basic residues" evidence="1">
    <location>
        <begin position="30"/>
        <end position="41"/>
    </location>
</feature>
<feature type="region of interest" description="Disordered" evidence="1">
    <location>
        <begin position="584"/>
        <end position="638"/>
    </location>
</feature>
<dbReference type="EMBL" id="CAXLJL010000069">
    <property type="protein sequence ID" value="CAL5130662.1"/>
    <property type="molecule type" value="Genomic_DNA"/>
</dbReference>